<dbReference type="EMBL" id="KV424046">
    <property type="protein sequence ID" value="KZT53103.1"/>
    <property type="molecule type" value="Genomic_DNA"/>
</dbReference>
<dbReference type="SUPFAM" id="SSF46934">
    <property type="entry name" value="UBA-like"/>
    <property type="match status" value="1"/>
</dbReference>
<organism evidence="3 4">
    <name type="scientific">Calocera cornea HHB12733</name>
    <dbReference type="NCBI Taxonomy" id="1353952"/>
    <lineage>
        <taxon>Eukaryota</taxon>
        <taxon>Fungi</taxon>
        <taxon>Dikarya</taxon>
        <taxon>Basidiomycota</taxon>
        <taxon>Agaricomycotina</taxon>
        <taxon>Dacrymycetes</taxon>
        <taxon>Dacrymycetales</taxon>
        <taxon>Dacrymycetaceae</taxon>
        <taxon>Calocera</taxon>
    </lineage>
</organism>
<dbReference type="InterPro" id="IPR052586">
    <property type="entry name" value="ASCC2"/>
</dbReference>
<dbReference type="Proteomes" id="UP000076842">
    <property type="component" value="Unassembled WGS sequence"/>
</dbReference>
<dbReference type="PANTHER" id="PTHR21494">
    <property type="entry name" value="ACTIVATING SIGNAL COINTEGRATOR 1 COMPLEX SUBUNIT 2 ASC-1 COMPLEX SUBUNIT P100"/>
    <property type="match status" value="1"/>
</dbReference>
<feature type="compositionally biased region" description="Basic and acidic residues" evidence="1">
    <location>
        <begin position="585"/>
        <end position="599"/>
    </location>
</feature>
<dbReference type="InterPro" id="IPR041800">
    <property type="entry name" value="ASCC2_CUE"/>
</dbReference>
<evidence type="ECO:0000259" key="2">
    <source>
        <dbReference type="PROSITE" id="PS51140"/>
    </source>
</evidence>
<dbReference type="PROSITE" id="PS51140">
    <property type="entry name" value="CUE"/>
    <property type="match status" value="1"/>
</dbReference>
<protein>
    <recommendedName>
        <fullName evidence="2">CUE domain-containing protein</fullName>
    </recommendedName>
</protein>
<sequence length="689" mass="74845">MASPDAVTMPAWPAASLRGKISSSRWETAVNAFAHQLESNLTINDAKQLSKNTVYFLRGYLNDEASERLRQLDSELPPGSPAEFILRKRAFDALRRIATAPGSVDLAMLMDAAVVYEGGNHAAMVSFAEAALDTNPTLAGTLNAQMVPAFGSMLQQPNIPIALLLKFSICLVRLLGCGASITDALSTNQLILAIAKAYNSIHLSSADEEQVMQTKANLMDSFRTLLYHRTSASRHQRTKREELYELLFLLNDAAPSSSNTQPAAASSSRAVLLQAPILAVYESTYGLSETLSGMGPEDDATREYMMQTLKGLRIPGLGNTAQAPRPPAATTNGTSRTGDAKGKSKAAVTSDDGSELELKVTQVLDILPDESPERIRACLRYPKFGGSVESVVAALLEGNVPEEAMSLTEPDAKDRGQEQEAFPLLEKRRNVFDDAPLDFSKLRIGKTRDNADGLLRDRTHLDAIKADILRRVQEMSEDEDEEADAKGGKIVAFEEELDDGMEPSSAVKVTNDGEESEEGDDDEAGEPQQAKKVDVETVLEQTYIRDPKLFDRDAATRRTKQRADLRAQTGWSDEQLEGWRIMLERNPRKDRILQKHEFSGNRPLVSEDEGQSSSAPASDREGQGAGRGRGGGRGHGGGGGGRGRGGEGRGGGNPARERAWKDKNKARQGNHDRKRGHDKKMARAAGPPV</sequence>
<feature type="region of interest" description="Disordered" evidence="1">
    <location>
        <begin position="316"/>
        <end position="350"/>
    </location>
</feature>
<dbReference type="InParanoid" id="A0A165DM23"/>
<dbReference type="STRING" id="1353952.A0A165DM23"/>
<dbReference type="GO" id="GO:0043130">
    <property type="term" value="F:ubiquitin binding"/>
    <property type="evidence" value="ECO:0007669"/>
    <property type="project" value="InterPro"/>
</dbReference>
<keyword evidence="4" id="KW-1185">Reference proteome</keyword>
<gene>
    <name evidence="3" type="ORF">CALCODRAFT_475096</name>
</gene>
<feature type="compositionally biased region" description="Basic residues" evidence="1">
    <location>
        <begin position="672"/>
        <end position="682"/>
    </location>
</feature>
<feature type="region of interest" description="Disordered" evidence="1">
    <location>
        <begin position="495"/>
        <end position="538"/>
    </location>
</feature>
<evidence type="ECO:0000256" key="1">
    <source>
        <dbReference type="SAM" id="MobiDB-lite"/>
    </source>
</evidence>
<evidence type="ECO:0000313" key="3">
    <source>
        <dbReference type="EMBL" id="KZT53103.1"/>
    </source>
</evidence>
<dbReference type="AlphaFoldDB" id="A0A165DM23"/>
<feature type="compositionally biased region" description="Gly residues" evidence="1">
    <location>
        <begin position="623"/>
        <end position="653"/>
    </location>
</feature>
<dbReference type="InterPro" id="IPR009060">
    <property type="entry name" value="UBA-like_sf"/>
</dbReference>
<dbReference type="InterPro" id="IPR003892">
    <property type="entry name" value="CUE"/>
</dbReference>
<feature type="compositionally biased region" description="Basic and acidic residues" evidence="1">
    <location>
        <begin position="655"/>
        <end position="671"/>
    </location>
</feature>
<feature type="region of interest" description="Disordered" evidence="1">
    <location>
        <begin position="585"/>
        <end position="689"/>
    </location>
</feature>
<feature type="compositionally biased region" description="Low complexity" evidence="1">
    <location>
        <begin position="320"/>
        <end position="331"/>
    </location>
</feature>
<dbReference type="CDD" id="cd14364">
    <property type="entry name" value="CUE_ASCC2"/>
    <property type="match status" value="1"/>
</dbReference>
<dbReference type="OrthoDB" id="5577209at2759"/>
<feature type="domain" description="CUE" evidence="2">
    <location>
        <begin position="355"/>
        <end position="400"/>
    </location>
</feature>
<accession>A0A165DM23</accession>
<reference evidence="3 4" key="1">
    <citation type="journal article" date="2016" name="Mol. Biol. Evol.">
        <title>Comparative Genomics of Early-Diverging Mushroom-Forming Fungi Provides Insights into the Origins of Lignocellulose Decay Capabilities.</title>
        <authorList>
            <person name="Nagy L.G."/>
            <person name="Riley R."/>
            <person name="Tritt A."/>
            <person name="Adam C."/>
            <person name="Daum C."/>
            <person name="Floudas D."/>
            <person name="Sun H."/>
            <person name="Yadav J.S."/>
            <person name="Pangilinan J."/>
            <person name="Larsson K.H."/>
            <person name="Matsuura K."/>
            <person name="Barry K."/>
            <person name="Labutti K."/>
            <person name="Kuo R."/>
            <person name="Ohm R.A."/>
            <person name="Bhattacharya S.S."/>
            <person name="Shirouzu T."/>
            <person name="Yoshinaga Y."/>
            <person name="Martin F.M."/>
            <person name="Grigoriev I.V."/>
            <person name="Hibbett D.S."/>
        </authorList>
    </citation>
    <scope>NUCLEOTIDE SEQUENCE [LARGE SCALE GENOMIC DNA]</scope>
    <source>
        <strain evidence="3 4">HHB12733</strain>
    </source>
</reference>
<name>A0A165DM23_9BASI</name>
<dbReference type="Gene3D" id="1.10.8.10">
    <property type="entry name" value="DNA helicase RuvA subunit, C-terminal domain"/>
    <property type="match status" value="1"/>
</dbReference>
<proteinExistence type="predicted"/>
<feature type="compositionally biased region" description="Acidic residues" evidence="1">
    <location>
        <begin position="512"/>
        <end position="525"/>
    </location>
</feature>
<evidence type="ECO:0000313" key="4">
    <source>
        <dbReference type="Proteomes" id="UP000076842"/>
    </source>
</evidence>
<dbReference type="PANTHER" id="PTHR21494:SF0">
    <property type="entry name" value="ACTIVATING SIGNAL COINTEGRATOR 1 COMPLEX SUBUNIT 2"/>
    <property type="match status" value="1"/>
</dbReference>